<dbReference type="AlphaFoldDB" id="A0AAN6E5U2"/>
<evidence type="ECO:0000313" key="2">
    <source>
        <dbReference type="EMBL" id="KAI1617629.1"/>
    </source>
</evidence>
<feature type="compositionally biased region" description="Polar residues" evidence="1">
    <location>
        <begin position="8"/>
        <end position="20"/>
    </location>
</feature>
<evidence type="ECO:0000313" key="3">
    <source>
        <dbReference type="Proteomes" id="UP001203852"/>
    </source>
</evidence>
<comment type="caution">
    <text evidence="2">The sequence shown here is derived from an EMBL/GenBank/DDBJ whole genome shotgun (WGS) entry which is preliminary data.</text>
</comment>
<keyword evidence="3" id="KW-1185">Reference proteome</keyword>
<feature type="region of interest" description="Disordered" evidence="1">
    <location>
        <begin position="1"/>
        <end position="21"/>
    </location>
</feature>
<feature type="region of interest" description="Disordered" evidence="1">
    <location>
        <begin position="158"/>
        <end position="179"/>
    </location>
</feature>
<sequence>MSDRRNEQYSMPRTLSQSPLFCSPDMAADSDLDFDDTNAFELDTDLVTSKPKFNAARSSTLPPGWDDLSNEEEQEGEAEEYAGEGEEHAGNGLDIRTPPLNDNPWFTLEEAATILSAIALAEEKPPGIKAMDLGAAFARRSADLARDAAADIIKQQPIKKAEAMQDPDELESDITDSEEEKPWGFAYQGYAWRNDPRAKHLTIEQMQAQMDAEKEDAPLIRRQSEDLGDVVRQCNERRERRAVRRAAKARKEEKARRWAPY</sequence>
<feature type="compositionally biased region" description="Acidic residues" evidence="1">
    <location>
        <begin position="165"/>
        <end position="179"/>
    </location>
</feature>
<feature type="region of interest" description="Disordered" evidence="1">
    <location>
        <begin position="238"/>
        <end position="261"/>
    </location>
</feature>
<dbReference type="Proteomes" id="UP001203852">
    <property type="component" value="Unassembled WGS sequence"/>
</dbReference>
<name>A0AAN6E5U2_9EURO</name>
<dbReference type="EMBL" id="MU404350">
    <property type="protein sequence ID" value="KAI1617629.1"/>
    <property type="molecule type" value="Genomic_DNA"/>
</dbReference>
<reference evidence="2" key="1">
    <citation type="journal article" date="2022" name="bioRxiv">
        <title>Deciphering the potential niche of two novel black yeast fungi from a biological soil crust based on their genomes, phenotypes, and melanin regulation.</title>
        <authorList>
            <consortium name="DOE Joint Genome Institute"/>
            <person name="Carr E.C."/>
            <person name="Barton Q."/>
            <person name="Grambo S."/>
            <person name="Sullivan M."/>
            <person name="Renfro C.M."/>
            <person name="Kuo A."/>
            <person name="Pangilinan J."/>
            <person name="Lipzen A."/>
            <person name="Keymanesh K."/>
            <person name="Savage E."/>
            <person name="Barry K."/>
            <person name="Grigoriev I.V."/>
            <person name="Riekhof W.R."/>
            <person name="Harris S.S."/>
        </authorList>
    </citation>
    <scope>NUCLEOTIDE SEQUENCE</scope>
    <source>
        <strain evidence="2">JF 03-4F</strain>
    </source>
</reference>
<accession>A0AAN6E5U2</accession>
<gene>
    <name evidence="2" type="ORF">EDD36DRAFT_7859</name>
</gene>
<organism evidence="2 3">
    <name type="scientific">Exophiala viscosa</name>
    <dbReference type="NCBI Taxonomy" id="2486360"/>
    <lineage>
        <taxon>Eukaryota</taxon>
        <taxon>Fungi</taxon>
        <taxon>Dikarya</taxon>
        <taxon>Ascomycota</taxon>
        <taxon>Pezizomycotina</taxon>
        <taxon>Eurotiomycetes</taxon>
        <taxon>Chaetothyriomycetidae</taxon>
        <taxon>Chaetothyriales</taxon>
        <taxon>Herpotrichiellaceae</taxon>
        <taxon>Exophiala</taxon>
    </lineage>
</organism>
<evidence type="ECO:0000256" key="1">
    <source>
        <dbReference type="SAM" id="MobiDB-lite"/>
    </source>
</evidence>
<protein>
    <submittedName>
        <fullName evidence="2">Uncharacterized protein</fullName>
    </submittedName>
</protein>
<feature type="compositionally biased region" description="Basic and acidic residues" evidence="1">
    <location>
        <begin position="249"/>
        <end position="261"/>
    </location>
</feature>
<feature type="compositionally biased region" description="Acidic residues" evidence="1">
    <location>
        <begin position="68"/>
        <end position="84"/>
    </location>
</feature>
<proteinExistence type="predicted"/>
<feature type="region of interest" description="Disordered" evidence="1">
    <location>
        <begin position="51"/>
        <end position="101"/>
    </location>
</feature>